<organism evidence="2 4">
    <name type="scientific">Vicia faba</name>
    <name type="common">Broad bean</name>
    <name type="synonym">Faba vulgaris</name>
    <dbReference type="NCBI Taxonomy" id="3906"/>
    <lineage>
        <taxon>Eukaryota</taxon>
        <taxon>Viridiplantae</taxon>
        <taxon>Streptophyta</taxon>
        <taxon>Embryophyta</taxon>
        <taxon>Tracheophyta</taxon>
        <taxon>Spermatophyta</taxon>
        <taxon>Magnoliopsida</taxon>
        <taxon>eudicotyledons</taxon>
        <taxon>Gunneridae</taxon>
        <taxon>Pentapetalae</taxon>
        <taxon>rosids</taxon>
        <taxon>fabids</taxon>
        <taxon>Fabales</taxon>
        <taxon>Fabaceae</taxon>
        <taxon>Papilionoideae</taxon>
        <taxon>50 kb inversion clade</taxon>
        <taxon>NPAAA clade</taxon>
        <taxon>Hologalegina</taxon>
        <taxon>IRL clade</taxon>
        <taxon>Fabeae</taxon>
        <taxon>Vicia</taxon>
    </lineage>
</organism>
<sequence>MLINSRMMEKGQVEKLLKLTPHKSSFVKLNVNGAHESKGMSRCGSILRDNYGSWIGGFSKGIRCRSPLMAEFWSIFIGLKFVADRGWKKVKLESDFNIVITNIMRSNYKNMAARNLVLHIKDLRQILKQKRFVVCIEKLMVVSTCLLLKEKG</sequence>
<name>A0AAV0YRG6_VICFA</name>
<dbReference type="GO" id="GO:0003676">
    <property type="term" value="F:nucleic acid binding"/>
    <property type="evidence" value="ECO:0007669"/>
    <property type="project" value="InterPro"/>
</dbReference>
<dbReference type="GO" id="GO:0004523">
    <property type="term" value="F:RNA-DNA hybrid ribonuclease activity"/>
    <property type="evidence" value="ECO:0007669"/>
    <property type="project" value="InterPro"/>
</dbReference>
<dbReference type="InterPro" id="IPR053151">
    <property type="entry name" value="RNase_H-like"/>
</dbReference>
<protein>
    <recommendedName>
        <fullName evidence="1">RNase H type-1 domain-containing protein</fullName>
    </recommendedName>
</protein>
<evidence type="ECO:0000313" key="3">
    <source>
        <dbReference type="EMBL" id="CAI8588287.1"/>
    </source>
</evidence>
<evidence type="ECO:0000313" key="2">
    <source>
        <dbReference type="EMBL" id="CAI8588286.1"/>
    </source>
</evidence>
<dbReference type="PANTHER" id="PTHR47723">
    <property type="entry name" value="OS05G0353850 PROTEIN"/>
    <property type="match status" value="1"/>
</dbReference>
<evidence type="ECO:0000259" key="1">
    <source>
        <dbReference type="Pfam" id="PF13456"/>
    </source>
</evidence>
<evidence type="ECO:0000313" key="4">
    <source>
        <dbReference type="Proteomes" id="UP001157006"/>
    </source>
</evidence>
<gene>
    <name evidence="2" type="ORF">VFH_I340240</name>
    <name evidence="3" type="ORF">VFH_I340320</name>
</gene>
<dbReference type="InterPro" id="IPR044730">
    <property type="entry name" value="RNase_H-like_dom_plant"/>
</dbReference>
<dbReference type="EMBL" id="OX451736">
    <property type="protein sequence ID" value="CAI8588286.1"/>
    <property type="molecule type" value="Genomic_DNA"/>
</dbReference>
<dbReference type="Proteomes" id="UP001157006">
    <property type="component" value="Chromosome 1L"/>
</dbReference>
<dbReference type="Pfam" id="PF13456">
    <property type="entry name" value="RVT_3"/>
    <property type="match status" value="1"/>
</dbReference>
<reference evidence="2 4" key="1">
    <citation type="submission" date="2023-01" db="EMBL/GenBank/DDBJ databases">
        <authorList>
            <person name="Kreplak J."/>
        </authorList>
    </citation>
    <scope>NUCLEOTIDE SEQUENCE [LARGE SCALE GENOMIC DNA]</scope>
</reference>
<dbReference type="InterPro" id="IPR002156">
    <property type="entry name" value="RNaseH_domain"/>
</dbReference>
<dbReference type="AlphaFoldDB" id="A0AAV0YRG6"/>
<dbReference type="CDD" id="cd06222">
    <property type="entry name" value="RNase_H_like"/>
    <property type="match status" value="1"/>
</dbReference>
<dbReference type="InterPro" id="IPR012337">
    <property type="entry name" value="RNaseH-like_sf"/>
</dbReference>
<dbReference type="SUPFAM" id="SSF53098">
    <property type="entry name" value="Ribonuclease H-like"/>
    <property type="match status" value="1"/>
</dbReference>
<dbReference type="EMBL" id="OX451736">
    <property type="protein sequence ID" value="CAI8588287.1"/>
    <property type="molecule type" value="Genomic_DNA"/>
</dbReference>
<accession>A0AAV0YRG6</accession>
<dbReference type="PANTHER" id="PTHR47723:SF19">
    <property type="entry name" value="POLYNUCLEOTIDYL TRANSFERASE, RIBONUCLEASE H-LIKE SUPERFAMILY PROTEIN"/>
    <property type="match status" value="1"/>
</dbReference>
<feature type="domain" description="RNase H type-1" evidence="1">
    <location>
        <begin position="30"/>
        <end position="125"/>
    </location>
</feature>
<dbReference type="InterPro" id="IPR036397">
    <property type="entry name" value="RNaseH_sf"/>
</dbReference>
<keyword evidence="4" id="KW-1185">Reference proteome</keyword>
<dbReference type="Gene3D" id="3.30.420.10">
    <property type="entry name" value="Ribonuclease H-like superfamily/Ribonuclease H"/>
    <property type="match status" value="1"/>
</dbReference>
<proteinExistence type="predicted"/>